<feature type="compositionally biased region" description="Low complexity" evidence="4">
    <location>
        <begin position="1"/>
        <end position="13"/>
    </location>
</feature>
<dbReference type="Pfam" id="PF05118">
    <property type="entry name" value="Asp_Arg_Hydrox"/>
    <property type="match status" value="1"/>
</dbReference>
<keyword evidence="3" id="KW-0560">Oxidoreductase</keyword>
<keyword evidence="2" id="KW-0223">Dioxygenase</keyword>
<organism evidence="6 7">
    <name type="scientific">Halomonas ventosae</name>
    <dbReference type="NCBI Taxonomy" id="229007"/>
    <lineage>
        <taxon>Bacteria</taxon>
        <taxon>Pseudomonadati</taxon>
        <taxon>Pseudomonadota</taxon>
        <taxon>Gammaproteobacteria</taxon>
        <taxon>Oceanospirillales</taxon>
        <taxon>Halomonadaceae</taxon>
        <taxon>Halomonas</taxon>
    </lineage>
</organism>
<keyword evidence="7" id="KW-1185">Reference proteome</keyword>
<evidence type="ECO:0000256" key="3">
    <source>
        <dbReference type="ARBA" id="ARBA00023002"/>
    </source>
</evidence>
<proteinExistence type="inferred from homology"/>
<comment type="similarity">
    <text evidence="1">Belongs to the aspartyl/asparaginyl beta-hydroxylase family.</text>
</comment>
<protein>
    <submittedName>
        <fullName evidence="6">Beta-hydroxylase</fullName>
    </submittedName>
</protein>
<dbReference type="InterPro" id="IPR007803">
    <property type="entry name" value="Asp/Arg/Pro-Hydrxlase"/>
</dbReference>
<evidence type="ECO:0000259" key="5">
    <source>
        <dbReference type="Pfam" id="PF05118"/>
    </source>
</evidence>
<dbReference type="InterPro" id="IPR051821">
    <property type="entry name" value="Asp/Asn_beta-hydroxylase"/>
</dbReference>
<reference evidence="6 7" key="1">
    <citation type="submission" date="2019-03" db="EMBL/GenBank/DDBJ databases">
        <title>Freshwater and sediment microbial communities from various areas in North America, analyzing microbe dynamics in response to fracking.</title>
        <authorList>
            <person name="Lamendella R."/>
        </authorList>
    </citation>
    <scope>NUCLEOTIDE SEQUENCE [LARGE SCALE GENOMIC DNA]</scope>
    <source>
        <strain evidence="6 7">1_TX</strain>
    </source>
</reference>
<evidence type="ECO:0000313" key="7">
    <source>
        <dbReference type="Proteomes" id="UP000295150"/>
    </source>
</evidence>
<sequence length="265" mass="31082">MSEQPPSSPAAAPSEPPPPKPKRQKPWYIVLGRKVLKGVDRFIARHSLVGDPAFFDPADFAWTRELEANWAVVRAELDEIMRERDALPNFQDISEDQKRLSQDNQWKTFFLYGYGYKMEENCLRCPETTRLVEHVPGMKTAFFSILAPGKHIPAHRGPYKGVMRYHLGLSVPEPRERCRIRVGHEVAYWEEGKSMLFDDTYNHEVWNDTDGVRVVLFLDVMRPMRFPASLVNRMAFTLIRLSPYVQRARRNQKRWLQRQRQSRAR</sequence>
<dbReference type="GO" id="GO:0051213">
    <property type="term" value="F:dioxygenase activity"/>
    <property type="evidence" value="ECO:0007669"/>
    <property type="project" value="UniProtKB-KW"/>
</dbReference>
<dbReference type="SUPFAM" id="SSF51197">
    <property type="entry name" value="Clavaminate synthase-like"/>
    <property type="match status" value="1"/>
</dbReference>
<evidence type="ECO:0000313" key="6">
    <source>
        <dbReference type="EMBL" id="TDO07746.1"/>
    </source>
</evidence>
<dbReference type="EMBL" id="SNWH01000008">
    <property type="protein sequence ID" value="TDO07746.1"/>
    <property type="molecule type" value="Genomic_DNA"/>
</dbReference>
<dbReference type="RefSeq" id="WP_133483222.1">
    <property type="nucleotide sequence ID" value="NZ_SNWH01000008.1"/>
</dbReference>
<dbReference type="OrthoDB" id="21665at2"/>
<dbReference type="Gene3D" id="2.60.120.330">
    <property type="entry name" value="B-lactam Antibiotic, Isopenicillin N Synthase, Chain"/>
    <property type="match status" value="1"/>
</dbReference>
<dbReference type="PANTHER" id="PTHR46332:SF5">
    <property type="entry name" value="ASPARTATE BETA-HYDROXYLASE DOMAIN CONTAINING 2"/>
    <property type="match status" value="1"/>
</dbReference>
<feature type="domain" description="Aspartyl/asparaginy/proline hydroxylase" evidence="5">
    <location>
        <begin position="67"/>
        <end position="223"/>
    </location>
</feature>
<dbReference type="PANTHER" id="PTHR46332">
    <property type="entry name" value="ASPARTATE BETA-HYDROXYLASE DOMAIN-CONTAINING PROTEIN 2"/>
    <property type="match status" value="1"/>
</dbReference>
<dbReference type="InterPro" id="IPR027443">
    <property type="entry name" value="IPNS-like_sf"/>
</dbReference>
<comment type="caution">
    <text evidence="6">The sequence shown here is derived from an EMBL/GenBank/DDBJ whole genome shotgun (WGS) entry which is preliminary data.</text>
</comment>
<evidence type="ECO:0000256" key="2">
    <source>
        <dbReference type="ARBA" id="ARBA00022964"/>
    </source>
</evidence>
<dbReference type="AlphaFoldDB" id="A0A4R6HI48"/>
<evidence type="ECO:0000256" key="1">
    <source>
        <dbReference type="ARBA" id="ARBA00007730"/>
    </source>
</evidence>
<feature type="region of interest" description="Disordered" evidence="4">
    <location>
        <begin position="1"/>
        <end position="24"/>
    </location>
</feature>
<dbReference type="Proteomes" id="UP000295150">
    <property type="component" value="Unassembled WGS sequence"/>
</dbReference>
<gene>
    <name evidence="6" type="ORF">DFO68_108111</name>
</gene>
<name>A0A4R6HI48_9GAMM</name>
<dbReference type="GO" id="GO:0016020">
    <property type="term" value="C:membrane"/>
    <property type="evidence" value="ECO:0007669"/>
    <property type="project" value="TreeGrafter"/>
</dbReference>
<evidence type="ECO:0000256" key="4">
    <source>
        <dbReference type="SAM" id="MobiDB-lite"/>
    </source>
</evidence>
<accession>A0A4R6HI48</accession>